<keyword evidence="1" id="KW-0547">Nucleotide-binding</keyword>
<keyword evidence="3" id="KW-0238">DNA-binding</keyword>
<evidence type="ECO:0000256" key="2">
    <source>
        <dbReference type="ARBA" id="ARBA00022840"/>
    </source>
</evidence>
<dbReference type="InterPro" id="IPR027417">
    <property type="entry name" value="P-loop_NTPase"/>
</dbReference>
<evidence type="ECO:0000313" key="6">
    <source>
        <dbReference type="Proteomes" id="UP000616769"/>
    </source>
</evidence>
<organism evidence="5 6">
    <name type="scientific">Sarcoptes scabiei</name>
    <name type="common">Itch mite</name>
    <name type="synonym">Acarus scabiei</name>
    <dbReference type="NCBI Taxonomy" id="52283"/>
    <lineage>
        <taxon>Eukaryota</taxon>
        <taxon>Metazoa</taxon>
        <taxon>Ecdysozoa</taxon>
        <taxon>Arthropoda</taxon>
        <taxon>Chelicerata</taxon>
        <taxon>Arachnida</taxon>
        <taxon>Acari</taxon>
        <taxon>Acariformes</taxon>
        <taxon>Sarcoptiformes</taxon>
        <taxon>Astigmata</taxon>
        <taxon>Psoroptidia</taxon>
        <taxon>Sarcoptoidea</taxon>
        <taxon>Sarcoptidae</taxon>
        <taxon>Sarcoptinae</taxon>
        <taxon>Sarcoptes</taxon>
    </lineage>
</organism>
<dbReference type="GO" id="GO:0006298">
    <property type="term" value="P:mismatch repair"/>
    <property type="evidence" value="ECO:0007669"/>
    <property type="project" value="InterPro"/>
</dbReference>
<dbReference type="OrthoDB" id="6499878at2759"/>
<dbReference type="EMBL" id="JXLN01002982">
    <property type="protein sequence ID" value="KPM02809.1"/>
    <property type="molecule type" value="Genomic_DNA"/>
</dbReference>
<dbReference type="Proteomes" id="UP000616769">
    <property type="component" value="Unassembled WGS sequence"/>
</dbReference>
<dbReference type="Gene3D" id="3.40.50.300">
    <property type="entry name" value="P-loop containing nucleotide triphosphate hydrolases"/>
    <property type="match status" value="1"/>
</dbReference>
<evidence type="ECO:0000313" key="5">
    <source>
        <dbReference type="EMBL" id="KPM02809.1"/>
    </source>
</evidence>
<dbReference type="VEuPathDB" id="VectorBase:SSCA002060"/>
<evidence type="ECO:0000259" key="4">
    <source>
        <dbReference type="Pfam" id="PF00488"/>
    </source>
</evidence>
<sequence>MQEMAAIIKIAKNINCYCLFATHFHNLGKNLPNIRHIHMKSSFNNGDLVIHYKAIIDDDLEDSQSFGIEVMKSIKMPEYLIKDAQKRLSTICNANIDDKTFQQIISSSRNSCRGDTEQFIKSIEQMI</sequence>
<accession>A0A131ZW95</accession>
<name>A0A131ZW95_SARSC</name>
<evidence type="ECO:0000256" key="3">
    <source>
        <dbReference type="ARBA" id="ARBA00023125"/>
    </source>
</evidence>
<dbReference type="GO" id="GO:0030983">
    <property type="term" value="F:mismatched DNA binding"/>
    <property type="evidence" value="ECO:0007669"/>
    <property type="project" value="InterPro"/>
</dbReference>
<comment type="caution">
    <text evidence="5">The sequence shown here is derived from an EMBL/GenBank/DDBJ whole genome shotgun (WGS) entry which is preliminary data.</text>
</comment>
<dbReference type="GO" id="GO:0005524">
    <property type="term" value="F:ATP binding"/>
    <property type="evidence" value="ECO:0007669"/>
    <property type="project" value="UniProtKB-KW"/>
</dbReference>
<evidence type="ECO:0000256" key="1">
    <source>
        <dbReference type="ARBA" id="ARBA00022741"/>
    </source>
</evidence>
<feature type="domain" description="DNA mismatch repair proteins mutS family" evidence="4">
    <location>
        <begin position="5"/>
        <end position="90"/>
    </location>
</feature>
<proteinExistence type="predicted"/>
<protein>
    <submittedName>
        <fullName evidence="5">DNA mismatch repair protein Msh2-like protein</fullName>
    </submittedName>
</protein>
<dbReference type="InterPro" id="IPR000432">
    <property type="entry name" value="DNA_mismatch_repair_MutS_C"/>
</dbReference>
<dbReference type="Pfam" id="PF00488">
    <property type="entry name" value="MutS_V"/>
    <property type="match status" value="1"/>
</dbReference>
<keyword evidence="2" id="KW-0067">ATP-binding</keyword>
<dbReference type="AlphaFoldDB" id="A0A131ZW95"/>
<gene>
    <name evidence="5" type="ORF">QR98_0012310</name>
</gene>
<reference evidence="5 6" key="1">
    <citation type="journal article" date="2015" name="Parasit. Vectors">
        <title>Draft genome of the scabies mite.</title>
        <authorList>
            <person name="Rider S.D.Jr."/>
            <person name="Morgan M.S."/>
            <person name="Arlian L.G."/>
        </authorList>
    </citation>
    <scope>NUCLEOTIDE SEQUENCE [LARGE SCALE GENOMIC DNA]</scope>
    <source>
        <strain evidence="5">Arlian Lab</strain>
    </source>
</reference>